<dbReference type="Proteomes" id="UP000222788">
    <property type="component" value="Unassembled WGS sequence"/>
</dbReference>
<keyword evidence="2" id="KW-0963">Cytoplasm</keyword>
<organism evidence="10 11">
    <name type="scientific">Ceratocystis fimbriata CBS 114723</name>
    <dbReference type="NCBI Taxonomy" id="1035309"/>
    <lineage>
        <taxon>Eukaryota</taxon>
        <taxon>Fungi</taxon>
        <taxon>Dikarya</taxon>
        <taxon>Ascomycota</taxon>
        <taxon>Pezizomycotina</taxon>
        <taxon>Sordariomycetes</taxon>
        <taxon>Hypocreomycetidae</taxon>
        <taxon>Microascales</taxon>
        <taxon>Ceratocystidaceae</taxon>
        <taxon>Ceratocystis</taxon>
    </lineage>
</organism>
<feature type="domain" description="Centrosomin N-terminal motif 1" evidence="8">
    <location>
        <begin position="178"/>
        <end position="251"/>
    </location>
</feature>
<comment type="caution">
    <text evidence="10">The sequence shown here is derived from an EMBL/GenBank/DDBJ whole genome shotgun (WGS) entry which is preliminary data.</text>
</comment>
<gene>
    <name evidence="10" type="primary">pcp1</name>
    <name evidence="10" type="ORF">CFIMG_005136RA</name>
</gene>
<evidence type="ECO:0000256" key="6">
    <source>
        <dbReference type="SAM" id="Coils"/>
    </source>
</evidence>
<dbReference type="Pfam" id="PF10495">
    <property type="entry name" value="PACT_coil_coil"/>
    <property type="match status" value="1"/>
</dbReference>
<feature type="compositionally biased region" description="Basic and acidic residues" evidence="7">
    <location>
        <begin position="1250"/>
        <end position="1272"/>
    </location>
</feature>
<dbReference type="InterPro" id="IPR019528">
    <property type="entry name" value="PACT_domain"/>
</dbReference>
<feature type="region of interest" description="Disordered" evidence="7">
    <location>
        <begin position="1214"/>
        <end position="1272"/>
    </location>
</feature>
<evidence type="ECO:0000313" key="11">
    <source>
        <dbReference type="Proteomes" id="UP000222788"/>
    </source>
</evidence>
<feature type="compositionally biased region" description="Basic and acidic residues" evidence="7">
    <location>
        <begin position="338"/>
        <end position="351"/>
    </location>
</feature>
<sequence length="1579" mass="180067">MVYPGYGDILDTPRTNLGDATYLSQHQPDLDISQEASFVSPTKDDAQQNLFAQLRGGRSGATIRTPRRGPLADRRNIPDNGPEFTPLLKSATRNGGFRRRGKENGNDMPGTPTGLLDRIEEDLTPIPALENSILGRSVMSIGTPLPADASSVASTPLNLPPRRNFSGKGPLDDGNQMSLREQENVIDKIEKENFGLKLKIHFLEEALRKAGPGFSEAALKENTELKVDKVTMQRDLQRYKKHLNVAEKDLEQYRQQMIELQERSKRKYADDSLKAEAERLRQDLEDKESEIDRLQAQLEQAESGGAEVDKLRDEITDLEAELREKERLIAEHQDEMEDLREKLDNNAEEKVQGALQAKDEELGDLQQNLQDRERALDEKEDEVEELQRHLREKEQSLDQKEDEVTELQQAVRDKQRQLEEKDDQVSELQLKANRLADREAEIEKLKDSLRQARFSNEELDNLQEKARQLENLNADRKAEIDGLREKLRRAKEQEIETDQLRARVRALETRDTEAAELEQRLMAVEARSKNEQRPITELETRSKADQRRLVELEQQVQDAAKTSDDLEFARDTIEDLERKIRDIESESDDIRIKMEEALVERERAEADLEELQEEMANKSTMSKSLSRQIDEKAARLQMELEQAGKDFSALEKQYATALAEGEELRTKAREAKRERDTFERDLHTLKAKYTDLEAEVEGLKDQKLHLQSQHDNVAQESASLQKEAVKLRKLVSDLETSLSREREKALDLDRDARDLYSSDIDRLNEEIFKLQAEIHERDNLYDTDSDKWENEKRALEIARDRAEQKATDLQRAVENLRQAGDTLSSKETRLQDAIKDEADRHNRDEAVLSRRIEELQHALEIKQSSLSELRTEISNVREELRHAQSRARTEAEKAEALADEVEVLQAVMEEDAENATREKEDLKAQIETLRAANRAASLGSHDEVSRQTSLTLERLRTQLSESSLNFSRVSKEKMALQEQVATISLELKTIRESIAEVRAERDELEAELKSFSRQRGEETYRIDQERVDLRAARTKLEAEVGRLSEEKELLERRRAEAERSLEDEIERAAEEENKLAQEISKLRQASSSSGAHDLQELSAARRTIRDLERQRDEYQSKLAAATTPDVSAGEGSSEILAIRQDLLAARQKELDYLSRESSNKEVVRGLKKRIAELERSLHEAEMSKLLNSPMSVASSPGSSSHRAEIELLRKQVTSAQQSLQESKAKLREAGHRATQSAAELRNQLADVEDERAALEESLDEARREADDLRAEHERESRKLALRLEKAEKEAASAVARAEEIIQRNERDSHSSQEAKALKRQLTKALAESDALEHDVRMQFATIESLTASESSLRKKLERTRSERAAFRAGAEKLARDFKALQASADDRECTIQELRQELARAAADDSRTSVAALTADIQAAEEKHRKELRGLVMQMEWMQARWEREAGMRADAAFAKRFLQLQLDVANACNTAQLRQLEHIRRDVLGDKTALTLPSSALKSLSPISATSLSSRPTLKTVALVVRFVMRARRGAALWQKQEATRAKIVEAVEDMKKKKRVRDLRSSIATGTRRQGGGLARR</sequence>
<name>A0A2C5X2T4_9PEZI</name>
<feature type="domain" description="Pericentrin/AKAP-450 centrosomal targeting" evidence="9">
    <location>
        <begin position="1441"/>
        <end position="1535"/>
    </location>
</feature>
<keyword evidence="3" id="KW-0597">Phosphoprotein</keyword>
<evidence type="ECO:0000256" key="7">
    <source>
        <dbReference type="SAM" id="MobiDB-lite"/>
    </source>
</evidence>
<proteinExistence type="predicted"/>
<feature type="compositionally biased region" description="Basic and acidic residues" evidence="7">
    <location>
        <begin position="385"/>
        <end position="399"/>
    </location>
</feature>
<feature type="coiled-coil region" evidence="6">
    <location>
        <begin position="753"/>
        <end position="932"/>
    </location>
</feature>
<dbReference type="PANTHER" id="PTHR43941">
    <property type="entry name" value="STRUCTURAL MAINTENANCE OF CHROMOSOMES PROTEIN 2"/>
    <property type="match status" value="1"/>
</dbReference>
<evidence type="ECO:0000256" key="1">
    <source>
        <dbReference type="ARBA" id="ARBA00004267"/>
    </source>
</evidence>
<reference evidence="10 11" key="2">
    <citation type="journal article" date="2013" name="IMA Fungus">
        <title>IMA Genome-F 1: Ceratocystis fimbriata: Draft nuclear genome sequence for the plant pathogen, Ceratocystis fimbriata.</title>
        <authorList>
            <person name="Wilken P.M."/>
            <person name="Steenkamp E.T."/>
            <person name="Wingfield M.J."/>
            <person name="de Beer Z.W."/>
            <person name="Wingfield B.D."/>
        </authorList>
    </citation>
    <scope>NUCLEOTIDE SEQUENCE [LARGE SCALE GENOMIC DNA]</scope>
    <source>
        <strain evidence="10 11">CBS 114723</strain>
    </source>
</reference>
<evidence type="ECO:0000256" key="5">
    <source>
        <dbReference type="ARBA" id="ARBA00023212"/>
    </source>
</evidence>
<feature type="region of interest" description="Disordered" evidence="7">
    <location>
        <begin position="60"/>
        <end position="112"/>
    </location>
</feature>
<feature type="region of interest" description="Disordered" evidence="7">
    <location>
        <begin position="152"/>
        <end position="176"/>
    </location>
</feature>
<comment type="subcellular location">
    <subcellularLocation>
        <location evidence="1">Cytoplasm</location>
        <location evidence="1">Cytoskeleton</location>
        <location evidence="1">Microtubule organizing center</location>
    </subcellularLocation>
</comment>
<dbReference type="STRING" id="1035309.A0A2C5X2T4"/>
<evidence type="ECO:0000256" key="3">
    <source>
        <dbReference type="ARBA" id="ARBA00022553"/>
    </source>
</evidence>
<evidence type="ECO:0000259" key="9">
    <source>
        <dbReference type="Pfam" id="PF10495"/>
    </source>
</evidence>
<feature type="region of interest" description="Disordered" evidence="7">
    <location>
        <begin position="338"/>
        <end position="406"/>
    </location>
</feature>
<reference evidence="10 11" key="1">
    <citation type="journal article" date="2013" name="Fungal Biol.">
        <title>Analysis of microsatellite markers in the genome of the plant pathogen Ceratocystis fimbriata.</title>
        <authorList>
            <person name="Simpson M.C."/>
            <person name="Wilken P.M."/>
            <person name="Coetzee M.P."/>
            <person name="Wingfield M.J."/>
            <person name="Wingfield B.D."/>
        </authorList>
    </citation>
    <scope>NUCLEOTIDE SEQUENCE [LARGE SCALE GENOMIC DNA]</scope>
    <source>
        <strain evidence="10 11">CBS 114723</strain>
    </source>
</reference>
<dbReference type="Gene3D" id="1.10.287.1490">
    <property type="match status" value="1"/>
</dbReference>
<keyword evidence="11" id="KW-1185">Reference proteome</keyword>
<dbReference type="Pfam" id="PF07989">
    <property type="entry name" value="Cnn_1N"/>
    <property type="match status" value="1"/>
</dbReference>
<evidence type="ECO:0000256" key="4">
    <source>
        <dbReference type="ARBA" id="ARBA00023054"/>
    </source>
</evidence>
<feature type="coiled-coil region" evidence="6">
    <location>
        <begin position="987"/>
        <end position="1117"/>
    </location>
</feature>
<dbReference type="GO" id="GO:0005815">
    <property type="term" value="C:microtubule organizing center"/>
    <property type="evidence" value="ECO:0007669"/>
    <property type="project" value="UniProtKB-SubCell"/>
</dbReference>
<keyword evidence="4 6" id="KW-0175">Coiled coil</keyword>
<keyword evidence="5" id="KW-0206">Cytoskeleton</keyword>
<dbReference type="GO" id="GO:0005737">
    <property type="term" value="C:cytoplasm"/>
    <property type="evidence" value="ECO:0007669"/>
    <property type="project" value="UniProtKB-ARBA"/>
</dbReference>
<protein>
    <submittedName>
        <fullName evidence="10">Spindle pole body protein pcp1</fullName>
    </submittedName>
</protein>
<evidence type="ECO:0000256" key="2">
    <source>
        <dbReference type="ARBA" id="ARBA00022490"/>
    </source>
</evidence>
<dbReference type="OrthoDB" id="10255000at2759"/>
<dbReference type="EMBL" id="APWK03000063">
    <property type="protein sequence ID" value="PHH52577.1"/>
    <property type="molecule type" value="Genomic_DNA"/>
</dbReference>
<dbReference type="PANTHER" id="PTHR43941:SF1">
    <property type="entry name" value="STRUCTURAL MAINTENANCE OF CHROMOSOMES PROTEIN 2"/>
    <property type="match status" value="1"/>
</dbReference>
<feature type="compositionally biased region" description="Basic and acidic residues" evidence="7">
    <location>
        <begin position="1222"/>
        <end position="1231"/>
    </location>
</feature>
<evidence type="ECO:0000259" key="8">
    <source>
        <dbReference type="Pfam" id="PF07989"/>
    </source>
</evidence>
<dbReference type="InterPro" id="IPR012943">
    <property type="entry name" value="Cnn_1N"/>
</dbReference>
<feature type="region of interest" description="Disordered" evidence="7">
    <location>
        <begin position="1560"/>
        <end position="1579"/>
    </location>
</feature>
<evidence type="ECO:0000313" key="10">
    <source>
        <dbReference type="EMBL" id="PHH52577.1"/>
    </source>
</evidence>
<accession>A0A2C5X2T4</accession>